<organism evidence="1">
    <name type="scientific">marine sediment metagenome</name>
    <dbReference type="NCBI Taxonomy" id="412755"/>
    <lineage>
        <taxon>unclassified sequences</taxon>
        <taxon>metagenomes</taxon>
        <taxon>ecological metagenomes</taxon>
    </lineage>
</organism>
<dbReference type="EMBL" id="LAZR01000889">
    <property type="protein sequence ID" value="KKN55339.1"/>
    <property type="molecule type" value="Genomic_DNA"/>
</dbReference>
<dbReference type="Gene3D" id="4.10.410.40">
    <property type="match status" value="1"/>
</dbReference>
<gene>
    <name evidence="1" type="ORF">LCGC14_0583290</name>
</gene>
<proteinExistence type="predicted"/>
<reference evidence="1" key="1">
    <citation type="journal article" date="2015" name="Nature">
        <title>Complex archaea that bridge the gap between prokaryotes and eukaryotes.</title>
        <authorList>
            <person name="Spang A."/>
            <person name="Saw J.H."/>
            <person name="Jorgensen S.L."/>
            <person name="Zaremba-Niedzwiedzka K."/>
            <person name="Martijn J."/>
            <person name="Lind A.E."/>
            <person name="van Eijk R."/>
            <person name="Schleper C."/>
            <person name="Guy L."/>
            <person name="Ettema T.J."/>
        </authorList>
    </citation>
    <scope>NUCLEOTIDE SEQUENCE</scope>
</reference>
<name>A0A0F9RKR0_9ZZZZ</name>
<accession>A0A0F9RKR0</accession>
<protein>
    <submittedName>
        <fullName evidence="1">Uncharacterized protein</fullName>
    </submittedName>
</protein>
<dbReference type="AlphaFoldDB" id="A0A0F9RKR0"/>
<sequence length="145" mass="14877">MSKKLGDGVTISFDAITVAQVIDISGPSATVESVDTTTLDNTKVTTGSGAGTGVIGRTFIPGPFDGGEVSLTIMYDSDDAYAAHLILTDNIGELLPVAIVIGWTATGADNWDFSGFITSFSPSASIGTMQTADVTIKVTADINLP</sequence>
<evidence type="ECO:0000313" key="1">
    <source>
        <dbReference type="EMBL" id="KKN55339.1"/>
    </source>
</evidence>
<comment type="caution">
    <text evidence="1">The sequence shown here is derived from an EMBL/GenBank/DDBJ whole genome shotgun (WGS) entry which is preliminary data.</text>
</comment>